<accession>A0A6L6XSS2</accession>
<dbReference type="AlphaFoldDB" id="A0A6L6XSS2"/>
<evidence type="ECO:0000313" key="2">
    <source>
        <dbReference type="EMBL" id="MVQ50434.1"/>
    </source>
</evidence>
<evidence type="ECO:0000256" key="1">
    <source>
        <dbReference type="SAM" id="MobiDB-lite"/>
    </source>
</evidence>
<keyword evidence="3" id="KW-1185">Reference proteome</keyword>
<protein>
    <recommendedName>
        <fullName evidence="4">DUF4232 domain-containing protein</fullName>
    </recommendedName>
</protein>
<dbReference type="Proteomes" id="UP000473525">
    <property type="component" value="Unassembled WGS sequence"/>
</dbReference>
<feature type="compositionally biased region" description="Low complexity" evidence="1">
    <location>
        <begin position="55"/>
        <end position="77"/>
    </location>
</feature>
<dbReference type="RefSeq" id="WP_157343502.1">
    <property type="nucleotide sequence ID" value="NZ_WSEK01000004.1"/>
</dbReference>
<evidence type="ECO:0000313" key="3">
    <source>
        <dbReference type="Proteomes" id="UP000473525"/>
    </source>
</evidence>
<feature type="region of interest" description="Disordered" evidence="1">
    <location>
        <begin position="41"/>
        <end position="93"/>
    </location>
</feature>
<reference evidence="2 3" key="1">
    <citation type="submission" date="2019-12" db="EMBL/GenBank/DDBJ databases">
        <authorList>
            <person name="Huq M.A."/>
        </authorList>
    </citation>
    <scope>NUCLEOTIDE SEQUENCE [LARGE SCALE GENOMIC DNA]</scope>
    <source>
        <strain evidence="2 3">MAH-18</strain>
    </source>
</reference>
<feature type="region of interest" description="Disordered" evidence="1">
    <location>
        <begin position="229"/>
        <end position="271"/>
    </location>
</feature>
<comment type="caution">
    <text evidence="2">The sequence shown here is derived from an EMBL/GenBank/DDBJ whole genome shotgun (WGS) entry which is preliminary data.</text>
</comment>
<organism evidence="2 3">
    <name type="scientific">Nocardioides agri</name>
    <dbReference type="NCBI Taxonomy" id="2682843"/>
    <lineage>
        <taxon>Bacteria</taxon>
        <taxon>Bacillati</taxon>
        <taxon>Actinomycetota</taxon>
        <taxon>Actinomycetes</taxon>
        <taxon>Propionibacteriales</taxon>
        <taxon>Nocardioidaceae</taxon>
        <taxon>Nocardioides</taxon>
    </lineage>
</organism>
<evidence type="ECO:0008006" key="4">
    <source>
        <dbReference type="Google" id="ProtNLM"/>
    </source>
</evidence>
<gene>
    <name evidence="2" type="ORF">GON03_14705</name>
</gene>
<sequence length="271" mass="28218">MPPMTRGPLPARTYWVRRLMVLGTAVLLVFAIGRMLGSGSDGSDGDDAAQLSADTPTSSAPTTTGTSTAPTATATRTGKPRKGRTSAAPVLATPTGPCLGSDVVVEPQVRNAVAGRDVLVGLRLRTITSEACTWRVSPDTLTLNITSGDDRIWSSRDCPRAIVRRDVVVRRAVTTKVGVIWSDAKRSDEDGCTARTDWAGAGWYHVTAAALGGEPSDLQFELTLPTAATITRTATPKQTPTQKPSGKPSGKATGKPKGKPSGSPSGAVEPD</sequence>
<name>A0A6L6XSS2_9ACTN</name>
<dbReference type="EMBL" id="WSEK01000004">
    <property type="protein sequence ID" value="MVQ50434.1"/>
    <property type="molecule type" value="Genomic_DNA"/>
</dbReference>
<proteinExistence type="predicted"/>